<accession>A0A0F8ZDI7</accession>
<gene>
    <name evidence="2" type="ORF">LCGC14_2709010</name>
</gene>
<feature type="non-terminal residue" evidence="2">
    <location>
        <position position="1"/>
    </location>
</feature>
<dbReference type="PANTHER" id="PTHR41287">
    <property type="match status" value="1"/>
</dbReference>
<dbReference type="Pfam" id="PF20441">
    <property type="entry name" value="TerL_nuclease"/>
    <property type="match status" value="1"/>
</dbReference>
<evidence type="ECO:0000313" key="2">
    <source>
        <dbReference type="EMBL" id="KKK91828.1"/>
    </source>
</evidence>
<feature type="domain" description="Terminase large subunit-like endonuclease" evidence="1">
    <location>
        <begin position="25"/>
        <end position="184"/>
    </location>
</feature>
<dbReference type="AlphaFoldDB" id="A0A0F8ZDI7"/>
<organism evidence="2">
    <name type="scientific">marine sediment metagenome</name>
    <dbReference type="NCBI Taxonomy" id="412755"/>
    <lineage>
        <taxon>unclassified sequences</taxon>
        <taxon>metagenomes</taxon>
        <taxon>ecological metagenomes</taxon>
    </lineage>
</organism>
<protein>
    <recommendedName>
        <fullName evidence="1">Terminase large subunit-like endonuclease domain-containing protein</fullName>
    </recommendedName>
</protein>
<sequence>GGDPYAGEPVVQSMSLNFDISIVPYFWIPADTMRQHIKTDRVPYDQWEKRGLLTATEGNVIDYDRILKDITGPIVEQFPLLAGAEIGYDPAFATDLAVKLQNYGFTMVEIPQNYRHFSEPCHIMEAMIKGGRVHHSGHRVLRWNVENVAVKRDDAGRLRPVKPRRTAKRIDGLVAALMGLARAMVAPLETDTGVDFL</sequence>
<comment type="caution">
    <text evidence="2">The sequence shown here is derived from an EMBL/GenBank/DDBJ whole genome shotgun (WGS) entry which is preliminary data.</text>
</comment>
<name>A0A0F8ZDI7_9ZZZZ</name>
<dbReference type="InterPro" id="IPR005021">
    <property type="entry name" value="Terminase_largesu-like"/>
</dbReference>
<dbReference type="GO" id="GO:0004519">
    <property type="term" value="F:endonuclease activity"/>
    <property type="evidence" value="ECO:0007669"/>
    <property type="project" value="InterPro"/>
</dbReference>
<dbReference type="InterPro" id="IPR046462">
    <property type="entry name" value="TerL_nuclease"/>
</dbReference>
<dbReference type="PANTHER" id="PTHR41287:SF1">
    <property type="entry name" value="PROTEIN YMFN"/>
    <property type="match status" value="1"/>
</dbReference>
<reference evidence="2" key="1">
    <citation type="journal article" date="2015" name="Nature">
        <title>Complex archaea that bridge the gap between prokaryotes and eukaryotes.</title>
        <authorList>
            <person name="Spang A."/>
            <person name="Saw J.H."/>
            <person name="Jorgensen S.L."/>
            <person name="Zaremba-Niedzwiedzka K."/>
            <person name="Martijn J."/>
            <person name="Lind A.E."/>
            <person name="van Eijk R."/>
            <person name="Schleper C."/>
            <person name="Guy L."/>
            <person name="Ettema T.J."/>
        </authorList>
    </citation>
    <scope>NUCLEOTIDE SEQUENCE</scope>
</reference>
<evidence type="ECO:0000259" key="1">
    <source>
        <dbReference type="Pfam" id="PF20441"/>
    </source>
</evidence>
<proteinExistence type="predicted"/>
<dbReference type="EMBL" id="LAZR01048481">
    <property type="protein sequence ID" value="KKK91828.1"/>
    <property type="molecule type" value="Genomic_DNA"/>
</dbReference>